<keyword evidence="1" id="KW-0472">Membrane</keyword>
<proteinExistence type="predicted"/>
<keyword evidence="3" id="KW-1185">Reference proteome</keyword>
<keyword evidence="1" id="KW-1133">Transmembrane helix</keyword>
<dbReference type="Proteomes" id="UP000479938">
    <property type="component" value="Unassembled WGS sequence"/>
</dbReference>
<feature type="transmembrane region" description="Helical" evidence="1">
    <location>
        <begin position="12"/>
        <end position="33"/>
    </location>
</feature>
<evidence type="ECO:0000256" key="1">
    <source>
        <dbReference type="SAM" id="Phobius"/>
    </source>
</evidence>
<gene>
    <name evidence="2" type="ORF">FLA105534_04726</name>
</gene>
<sequence length="35" mass="3912">MNTFKMKNTTEFLKPLTVGFAIGLISNAISFLIHL</sequence>
<name>A0A6J4GZB0_9FLAO</name>
<keyword evidence="1" id="KW-0812">Transmembrane</keyword>
<evidence type="ECO:0000313" key="3">
    <source>
        <dbReference type="Proteomes" id="UP000479938"/>
    </source>
</evidence>
<dbReference type="EMBL" id="CADCSU010000193">
    <property type="protein sequence ID" value="CAA9203546.1"/>
    <property type="molecule type" value="Genomic_DNA"/>
</dbReference>
<protein>
    <submittedName>
        <fullName evidence="2">Uncharacterized protein</fullName>
    </submittedName>
</protein>
<organism evidence="2 3">
    <name type="scientific">Flavobacterium bizetiae</name>
    <dbReference type="NCBI Taxonomy" id="2704140"/>
    <lineage>
        <taxon>Bacteria</taxon>
        <taxon>Pseudomonadati</taxon>
        <taxon>Bacteroidota</taxon>
        <taxon>Flavobacteriia</taxon>
        <taxon>Flavobacteriales</taxon>
        <taxon>Flavobacteriaceae</taxon>
        <taxon>Flavobacterium</taxon>
    </lineage>
</organism>
<evidence type="ECO:0000313" key="2">
    <source>
        <dbReference type="EMBL" id="CAA9203546.1"/>
    </source>
</evidence>
<accession>A0A6J4GZB0</accession>
<reference evidence="2 3" key="1">
    <citation type="submission" date="2020-02" db="EMBL/GenBank/DDBJ databases">
        <authorList>
            <person name="Criscuolo A."/>
        </authorList>
    </citation>
    <scope>NUCLEOTIDE SEQUENCE [LARGE SCALE GENOMIC DNA]</scope>
    <source>
        <strain evidence="2">CIP105534</strain>
    </source>
</reference>
<dbReference type="AlphaFoldDB" id="A0A6J4GZB0"/>